<accession>A0A4R0QW97</accession>
<dbReference type="Pfam" id="PF25681">
    <property type="entry name" value="Phage_TTP_17"/>
    <property type="match status" value="1"/>
</dbReference>
<dbReference type="OrthoDB" id="4409685at2"/>
<name>A0A4R0QW97_9BIFI</name>
<keyword evidence="2" id="KW-1185">Reference proteome</keyword>
<dbReference type="EMBL" id="RXLP01000026">
    <property type="protein sequence ID" value="TCD53770.1"/>
    <property type="molecule type" value="Genomic_DNA"/>
</dbReference>
<dbReference type="Proteomes" id="UP000291289">
    <property type="component" value="Unassembled WGS sequence"/>
</dbReference>
<organism evidence="1 2">
    <name type="scientific">Alloscardovia theropitheci</name>
    <dbReference type="NCBI Taxonomy" id="2496842"/>
    <lineage>
        <taxon>Bacteria</taxon>
        <taxon>Bacillati</taxon>
        <taxon>Actinomycetota</taxon>
        <taxon>Actinomycetes</taxon>
        <taxon>Bifidobacteriales</taxon>
        <taxon>Bifidobacteriaceae</taxon>
        <taxon>Alloscardovia</taxon>
    </lineage>
</organism>
<dbReference type="AlphaFoldDB" id="A0A4R0QW97"/>
<dbReference type="InterPro" id="IPR058154">
    <property type="entry name" value="Bxb1_TTP-like"/>
</dbReference>
<evidence type="ECO:0000313" key="2">
    <source>
        <dbReference type="Proteomes" id="UP000291289"/>
    </source>
</evidence>
<dbReference type="RefSeq" id="WP_131285105.1">
    <property type="nucleotide sequence ID" value="NZ_RXLP01000026.1"/>
</dbReference>
<evidence type="ECO:0000313" key="1">
    <source>
        <dbReference type="EMBL" id="TCD53770.1"/>
    </source>
</evidence>
<evidence type="ECO:0008006" key="3">
    <source>
        <dbReference type="Google" id="ProtNLM"/>
    </source>
</evidence>
<protein>
    <recommendedName>
        <fullName evidence="3">Phage tail protein</fullName>
    </recommendedName>
</protein>
<gene>
    <name evidence="1" type="ORF">EJ419_07330</name>
</gene>
<reference evidence="1 2" key="1">
    <citation type="submission" date="2018-12" db="EMBL/GenBank/DDBJ databases">
        <title>Alloscrdovia theropitheci sp. nov: a novel taxon from the feces of the bleeding-herat monkey (Theropithecus geleda).</title>
        <authorList>
            <person name="Modesto M."/>
        </authorList>
    </citation>
    <scope>NUCLEOTIDE SEQUENCE [LARGE SCALE GENOMIC DNA]</scope>
    <source>
        <strain evidence="1 2">GLDI4/2</strain>
    </source>
</reference>
<proteinExistence type="predicted"/>
<sequence>MADVAVAKKNPAGVLWWAPLGTPLPENAHDKLNEAFHSVGLLDEDGVTYGEDNDTTKVADMDGETALAINSSHEETIKFTMLETNEYSLKLRFGSENVIIDAAKESIHYSTTPPTGEKVALVADILMAGNDRRKRTVIEVASVTDTEERQEHAADAITYGVTCTAYRNSQNHFTENYIEPLKPKTQSGAVVAPGESH</sequence>
<comment type="caution">
    <text evidence="1">The sequence shown here is derived from an EMBL/GenBank/DDBJ whole genome shotgun (WGS) entry which is preliminary data.</text>
</comment>